<comment type="caution">
    <text evidence="4">The sequence shown here is derived from an EMBL/GenBank/DDBJ whole genome shotgun (WGS) entry which is preliminary data.</text>
</comment>
<dbReference type="Pfam" id="PF01531">
    <property type="entry name" value="Glyco_transf_11"/>
    <property type="match status" value="1"/>
</dbReference>
<protein>
    <recommendedName>
        <fullName evidence="3">L-Fucosyltransferase</fullName>
        <ecNumber evidence="3">2.4.1.-</ecNumber>
    </recommendedName>
</protein>
<gene>
    <name evidence="4" type="ORF">NP493_355g02007</name>
</gene>
<accession>A0AAD9L3X3</accession>
<proteinExistence type="inferred from homology"/>
<comment type="subcellular location">
    <subcellularLocation>
        <location evidence="3">Golgi apparatus</location>
        <location evidence="3">Golgi stack membrane</location>
        <topology evidence="3">Single-pass type II membrane protein</topology>
    </subcellularLocation>
</comment>
<keyword evidence="3" id="KW-0812">Transmembrane</keyword>
<keyword evidence="3" id="KW-0325">Glycoprotein</keyword>
<keyword evidence="2 3" id="KW-0808">Transferase</keyword>
<dbReference type="PANTHER" id="PTHR11927:SF9">
    <property type="entry name" value="L-FUCOSYLTRANSFERASE"/>
    <property type="match status" value="1"/>
</dbReference>
<dbReference type="CDD" id="cd11301">
    <property type="entry name" value="Fut1_Fut2_like"/>
    <property type="match status" value="1"/>
</dbReference>
<dbReference type="EC" id="2.4.1.-" evidence="3"/>
<dbReference type="PANTHER" id="PTHR11927">
    <property type="entry name" value="GALACTOSIDE 2-L-FUCOSYLTRANSFERASE"/>
    <property type="match status" value="1"/>
</dbReference>
<keyword evidence="3" id="KW-0735">Signal-anchor</keyword>
<keyword evidence="1 3" id="KW-0328">Glycosyltransferase</keyword>
<organism evidence="4 5">
    <name type="scientific">Ridgeia piscesae</name>
    <name type="common">Tubeworm</name>
    <dbReference type="NCBI Taxonomy" id="27915"/>
    <lineage>
        <taxon>Eukaryota</taxon>
        <taxon>Metazoa</taxon>
        <taxon>Spiralia</taxon>
        <taxon>Lophotrochozoa</taxon>
        <taxon>Annelida</taxon>
        <taxon>Polychaeta</taxon>
        <taxon>Sedentaria</taxon>
        <taxon>Canalipalpata</taxon>
        <taxon>Sabellida</taxon>
        <taxon>Siboglinidae</taxon>
        <taxon>Ridgeia</taxon>
    </lineage>
</organism>
<dbReference type="AlphaFoldDB" id="A0AAD9L3X3"/>
<dbReference type="Proteomes" id="UP001209878">
    <property type="component" value="Unassembled WGS sequence"/>
</dbReference>
<dbReference type="GO" id="GO:0005975">
    <property type="term" value="P:carbohydrate metabolic process"/>
    <property type="evidence" value="ECO:0007669"/>
    <property type="project" value="InterPro"/>
</dbReference>
<dbReference type="InterPro" id="IPR002516">
    <property type="entry name" value="Glyco_trans_11"/>
</dbReference>
<dbReference type="GO" id="GO:0008107">
    <property type="term" value="F:galactoside 2-alpha-L-fucosyltransferase activity"/>
    <property type="evidence" value="ECO:0007669"/>
    <property type="project" value="InterPro"/>
</dbReference>
<comment type="similarity">
    <text evidence="3">Belongs to the glycosyltransferase 11 family.</text>
</comment>
<name>A0AAD9L3X3_RIDPI</name>
<evidence type="ECO:0000256" key="2">
    <source>
        <dbReference type="ARBA" id="ARBA00022679"/>
    </source>
</evidence>
<evidence type="ECO:0000256" key="3">
    <source>
        <dbReference type="RuleBase" id="RU363129"/>
    </source>
</evidence>
<keyword evidence="3" id="KW-0333">Golgi apparatus</keyword>
<dbReference type="GO" id="GO:0032580">
    <property type="term" value="C:Golgi cisterna membrane"/>
    <property type="evidence" value="ECO:0007669"/>
    <property type="project" value="UniProtKB-SubCell"/>
</dbReference>
<evidence type="ECO:0000313" key="4">
    <source>
        <dbReference type="EMBL" id="KAK2182387.1"/>
    </source>
</evidence>
<evidence type="ECO:0000256" key="1">
    <source>
        <dbReference type="ARBA" id="ARBA00022676"/>
    </source>
</evidence>
<keyword evidence="5" id="KW-1185">Reference proteome</keyword>
<evidence type="ECO:0000313" key="5">
    <source>
        <dbReference type="Proteomes" id="UP001209878"/>
    </source>
</evidence>
<reference evidence="4" key="1">
    <citation type="journal article" date="2023" name="Mol. Biol. Evol.">
        <title>Third-Generation Sequencing Reveals the Adaptive Role of the Epigenome in Three Deep-Sea Polychaetes.</title>
        <authorList>
            <person name="Perez M."/>
            <person name="Aroh O."/>
            <person name="Sun Y."/>
            <person name="Lan Y."/>
            <person name="Juniper S.K."/>
            <person name="Young C.R."/>
            <person name="Angers B."/>
            <person name="Qian P.Y."/>
        </authorList>
    </citation>
    <scope>NUCLEOTIDE SEQUENCE</scope>
    <source>
        <strain evidence="4">R07B-5</strain>
    </source>
</reference>
<comment type="pathway">
    <text evidence="3">Protein modification; protein glycosylation.</text>
</comment>
<sequence>MEYLVHVAQLYKNNSSDKNITFVGVHVRRGDRVRSQHYRVASKSYIVRAMNDFRRNFTRVHFIVCSDDLPWCKENLGQQKNVSFSDSKSPVTDFAILSLCNHTLSTVGTFSWWVGWMAGGVTTYYTRFANTSTYMFKDVKFADYFLPNWIPMSD</sequence>
<dbReference type="EMBL" id="JAODUO010000356">
    <property type="protein sequence ID" value="KAK2182387.1"/>
    <property type="molecule type" value="Genomic_DNA"/>
</dbReference>